<dbReference type="PANTHER" id="PTHR30160">
    <property type="entry name" value="TETRAACYLDISACCHARIDE 4'-KINASE-RELATED"/>
    <property type="match status" value="1"/>
</dbReference>
<dbReference type="InterPro" id="IPR051199">
    <property type="entry name" value="LPS_LOS_Heptosyltrfase"/>
</dbReference>
<evidence type="ECO:0000256" key="1">
    <source>
        <dbReference type="ARBA" id="ARBA00022676"/>
    </source>
</evidence>
<dbReference type="Proteomes" id="UP001204772">
    <property type="component" value="Unassembled WGS sequence"/>
</dbReference>
<dbReference type="Pfam" id="PF01075">
    <property type="entry name" value="Glyco_transf_9"/>
    <property type="match status" value="1"/>
</dbReference>
<dbReference type="RefSeq" id="WP_253529842.1">
    <property type="nucleotide sequence ID" value="NZ_JAMZEL010000008.1"/>
</dbReference>
<dbReference type="Gene3D" id="3.40.50.2000">
    <property type="entry name" value="Glycogen Phosphorylase B"/>
    <property type="match status" value="2"/>
</dbReference>
<dbReference type="PANTHER" id="PTHR30160:SF1">
    <property type="entry name" value="LIPOPOLYSACCHARIDE 1,2-N-ACETYLGLUCOSAMINETRANSFERASE-RELATED"/>
    <property type="match status" value="1"/>
</dbReference>
<protein>
    <submittedName>
        <fullName evidence="3">Glycosyltransferase family 9 protein</fullName>
    </submittedName>
</protein>
<comment type="caution">
    <text evidence="3">The sequence shown here is derived from an EMBL/GenBank/DDBJ whole genome shotgun (WGS) entry which is preliminary data.</text>
</comment>
<accession>A0ABT1FRG8</accession>
<evidence type="ECO:0000313" key="4">
    <source>
        <dbReference type="Proteomes" id="UP001204772"/>
    </source>
</evidence>
<dbReference type="InterPro" id="IPR002201">
    <property type="entry name" value="Glyco_trans_9"/>
</dbReference>
<sequence length="405" mass="46633">MFSYHINLTSRIYNILGKSKRNFFNTINFCTDSVIVYLFKFISKKKKPINLCIVRLDVIGDFFLWSYYIESILEHYKENAYSKTILIAENSWANYAKHHYTFNEVISIKRAKFRMNPIYRVKVLIKLLKFEAQVILKPSYTREVSLEESIVRCMTSKTKIGYLPVNQGNEWRFWEKISESWFTTCIEGDTKIISEIEKNSYFLEQLQIKKKEIKLGYLDSKHPSFIIQSKYFIIFPGASVGRKKWGVQNFASLINRILEVTDLCCIICGSSSDIEISNSITNLVRTPNRIYNEAGKTSLSKLLTVIENAEILIGNDTSGIHIAAAVGTKSICILGGGHFGRFLPYPSYLEPKEFQPVVVYENMACFGCDWKCKYTLSYNEPVPCITNVSVDAVFSKFKDCYSLSI</sequence>
<evidence type="ECO:0000313" key="3">
    <source>
        <dbReference type="EMBL" id="MCP1384366.1"/>
    </source>
</evidence>
<dbReference type="CDD" id="cd03789">
    <property type="entry name" value="GT9_LPS_heptosyltransferase"/>
    <property type="match status" value="1"/>
</dbReference>
<dbReference type="EMBL" id="JAMZEL010000008">
    <property type="protein sequence ID" value="MCP1384366.1"/>
    <property type="molecule type" value="Genomic_DNA"/>
</dbReference>
<keyword evidence="1" id="KW-0328">Glycosyltransferase</keyword>
<keyword evidence="4" id="KW-1185">Reference proteome</keyword>
<dbReference type="SUPFAM" id="SSF53756">
    <property type="entry name" value="UDP-Glycosyltransferase/glycogen phosphorylase"/>
    <property type="match status" value="1"/>
</dbReference>
<keyword evidence="2" id="KW-0808">Transferase</keyword>
<reference evidence="3 4" key="1">
    <citation type="submission" date="2022-06" db="EMBL/GenBank/DDBJ databases">
        <title>Runella sp. S5 genome sequencing.</title>
        <authorList>
            <person name="Park S."/>
        </authorList>
    </citation>
    <scope>NUCLEOTIDE SEQUENCE [LARGE SCALE GENOMIC DNA]</scope>
    <source>
        <strain evidence="3 4">S5</strain>
    </source>
</reference>
<organism evidence="3 4">
    <name type="scientific">Runella salmonicolor</name>
    <dbReference type="NCBI Taxonomy" id="2950278"/>
    <lineage>
        <taxon>Bacteria</taxon>
        <taxon>Pseudomonadati</taxon>
        <taxon>Bacteroidota</taxon>
        <taxon>Cytophagia</taxon>
        <taxon>Cytophagales</taxon>
        <taxon>Spirosomataceae</taxon>
        <taxon>Runella</taxon>
    </lineage>
</organism>
<evidence type="ECO:0000256" key="2">
    <source>
        <dbReference type="ARBA" id="ARBA00022679"/>
    </source>
</evidence>
<proteinExistence type="predicted"/>
<gene>
    <name evidence="3" type="ORF">NCI00_18130</name>
</gene>
<name>A0ABT1FRG8_9BACT</name>